<accession>A0ACC1Z1Q4</accession>
<dbReference type="EMBL" id="CM051394">
    <property type="protein sequence ID" value="KAJ4729970.1"/>
    <property type="molecule type" value="Genomic_DNA"/>
</dbReference>
<reference evidence="1 2" key="1">
    <citation type="journal article" date="2023" name="Science">
        <title>Complex scaffold remodeling in plant triterpene biosynthesis.</title>
        <authorList>
            <person name="De La Pena R."/>
            <person name="Hodgson H."/>
            <person name="Liu J.C."/>
            <person name="Stephenson M.J."/>
            <person name="Martin A.C."/>
            <person name="Owen C."/>
            <person name="Harkess A."/>
            <person name="Leebens-Mack J."/>
            <person name="Jimenez L.E."/>
            <person name="Osbourn A."/>
            <person name="Sattely E.S."/>
        </authorList>
    </citation>
    <scope>NUCLEOTIDE SEQUENCE [LARGE SCALE GENOMIC DNA]</scope>
    <source>
        <strain evidence="2">cv. JPN11</strain>
        <tissue evidence="1">Leaf</tissue>
    </source>
</reference>
<evidence type="ECO:0000313" key="2">
    <source>
        <dbReference type="Proteomes" id="UP001164539"/>
    </source>
</evidence>
<protein>
    <submittedName>
        <fullName evidence="1">Formin-like protein</fullName>
    </submittedName>
</protein>
<organism evidence="1 2">
    <name type="scientific">Melia azedarach</name>
    <name type="common">Chinaberry tree</name>
    <dbReference type="NCBI Taxonomy" id="155640"/>
    <lineage>
        <taxon>Eukaryota</taxon>
        <taxon>Viridiplantae</taxon>
        <taxon>Streptophyta</taxon>
        <taxon>Embryophyta</taxon>
        <taxon>Tracheophyta</taxon>
        <taxon>Spermatophyta</taxon>
        <taxon>Magnoliopsida</taxon>
        <taxon>eudicotyledons</taxon>
        <taxon>Gunneridae</taxon>
        <taxon>Pentapetalae</taxon>
        <taxon>rosids</taxon>
        <taxon>malvids</taxon>
        <taxon>Sapindales</taxon>
        <taxon>Meliaceae</taxon>
        <taxon>Melia</taxon>
    </lineage>
</organism>
<gene>
    <name evidence="1" type="ORF">OWV82_002666</name>
</gene>
<evidence type="ECO:0000313" key="1">
    <source>
        <dbReference type="EMBL" id="KAJ4729970.1"/>
    </source>
</evidence>
<dbReference type="Proteomes" id="UP001164539">
    <property type="component" value="Chromosome 1"/>
</dbReference>
<keyword evidence="2" id="KW-1185">Reference proteome</keyword>
<proteinExistence type="predicted"/>
<sequence>MEMRSPRYGAIFVILLCALATVNIECRMKVPQTSLDDGGGRKYHVIDEEMAEQAWIHCRNQLIRRKDATEDSESYIPREGTTNSRSKFLAKSKIHKAINGLPPRMKQILLDCLSKKSFLFHVSDNEAHFKHWFIEHAELFFSWANAPRRYLGGEPLMGRASKQILLPASPLPAPGTLPPIPFLGVPSSIPAPERQSNDQAPASNPSPNSESSPSPAPPAAHKNTSPGPQPTAQKPSPPDTVIVTRQPEKNHDDGRPREIIIAIVSTAVTTFALVAVLFLCCLKKRSNKIGPGDGQKDDRPLLNSLSAGSSQQSMNLGGSGHKEVTNNRGNDPSLVKNLSKKPDNSDSSPTEFLSSKAFLPPPPPPAAPLPPPAAPPPPPPRPPGPPPPKVPAPPPKPMPGVKKPSPLGPHHQARSASSDEAELGGESGAAKTKLKPFFWDKVLANPDQTMVWHEISSGSFQFNEEMIESLFGYTPADKNKNGRGKKDLSSESSVPYVQIIDTRKAQNLSIILRALNLTTEEVIDALQEANELPVELLQTLLKMAPTTDEELKLRLFPGDISQLGPAERFLKTLVNIPFAFKRIETLLFMSSHQEEISGVKEAFVTLEIACNKLKNSRLFLKLLEAVLKTGNRMNDGTYRGGAQAFKLDTLLKLSDVKGADGKTTLLHFVVQEIIRSEGIRAARTVRASKSLCSVKSEELVEDSSPESAENYRSLGLQVVSGLSNELADVKKAAIIDADSLTATVSKLSSSLNKTKEFLNSEMESMDEKPEFYHTVRSFVERSQSDTAWLLEEEKRIMSLIKSTADYFHGNSGKDEGLRLFIIVRDFLIMLDKACKEVKITTTPNRTSRKERLASSPSSEGRQQPFSDVRKRLFPAITDRRLEYSGSSSSSDDES</sequence>
<comment type="caution">
    <text evidence="1">The sequence shown here is derived from an EMBL/GenBank/DDBJ whole genome shotgun (WGS) entry which is preliminary data.</text>
</comment>
<name>A0ACC1Z1Q4_MELAZ</name>